<organism evidence="1 2">
    <name type="scientific">Phytophthora infestans</name>
    <name type="common">Potato late blight agent</name>
    <name type="synonym">Botrytis infestans</name>
    <dbReference type="NCBI Taxonomy" id="4787"/>
    <lineage>
        <taxon>Eukaryota</taxon>
        <taxon>Sar</taxon>
        <taxon>Stramenopiles</taxon>
        <taxon>Oomycota</taxon>
        <taxon>Peronosporomycetes</taxon>
        <taxon>Peronosporales</taxon>
        <taxon>Peronosporaceae</taxon>
        <taxon>Phytophthora</taxon>
    </lineage>
</organism>
<dbReference type="PANTHER" id="PTHR40866:SF1">
    <property type="entry name" value="BED-TYPE DOMAIN-CONTAINING PROTEIN"/>
    <property type="match status" value="1"/>
</dbReference>
<protein>
    <submittedName>
        <fullName evidence="1">Uncharacterized protein</fullName>
    </submittedName>
</protein>
<accession>A0A8S9UM82</accession>
<name>A0A8S9UM82_PHYIN</name>
<evidence type="ECO:0000313" key="2">
    <source>
        <dbReference type="Proteomes" id="UP000704712"/>
    </source>
</evidence>
<proteinExistence type="predicted"/>
<dbReference type="PANTHER" id="PTHR40866">
    <property type="entry name" value="BED-TYPE DOMAIN-CONTAINING PROTEIN"/>
    <property type="match status" value="1"/>
</dbReference>
<evidence type="ECO:0000313" key="1">
    <source>
        <dbReference type="EMBL" id="KAF4140159.1"/>
    </source>
</evidence>
<comment type="caution">
    <text evidence="1">The sequence shown here is derived from an EMBL/GenBank/DDBJ whole genome shotgun (WGS) entry which is preliminary data.</text>
</comment>
<reference evidence="1" key="1">
    <citation type="submission" date="2020-03" db="EMBL/GenBank/DDBJ databases">
        <title>Hybrid Assembly of Korean Phytophthora infestans isolates.</title>
        <authorList>
            <person name="Prokchorchik M."/>
            <person name="Lee Y."/>
            <person name="Seo J."/>
            <person name="Cho J.-H."/>
            <person name="Park Y.-E."/>
            <person name="Jang D.-C."/>
            <person name="Im J.-S."/>
            <person name="Choi J.-G."/>
            <person name="Park H.-J."/>
            <person name="Lee G.-B."/>
            <person name="Lee Y.-G."/>
            <person name="Hong S.-Y."/>
            <person name="Cho K."/>
            <person name="Sohn K.H."/>
        </authorList>
    </citation>
    <scope>NUCLEOTIDE SEQUENCE</scope>
    <source>
        <strain evidence="1">KR_2_A2</strain>
    </source>
</reference>
<dbReference type="Proteomes" id="UP000704712">
    <property type="component" value="Unassembled WGS sequence"/>
</dbReference>
<dbReference type="EMBL" id="JAACNO010001491">
    <property type="protein sequence ID" value="KAF4140159.1"/>
    <property type="molecule type" value="Genomic_DNA"/>
</dbReference>
<sequence length="110" mass="12758">MTESLPQYTRAAVVSSAEWSRWSSTFAMVNRYFELKELISEYIEEELADFMPTRREEKQLKAILRMYESTSKTLQSADDITLLDVRDLFDALIAQIPEVAKYPQAEAEIV</sequence>
<gene>
    <name evidence="1" type="ORF">GN958_ATG10644</name>
</gene>
<dbReference type="AlphaFoldDB" id="A0A8S9UM82"/>